<comment type="subcellular location">
    <subcellularLocation>
        <location evidence="1">Membrane</location>
        <topology evidence="1">Single-pass type I membrane protein</topology>
    </subcellularLocation>
</comment>
<reference evidence="9" key="1">
    <citation type="submission" date="2020-01" db="EMBL/GenBank/DDBJ databases">
        <title>Genome sequence of Kobresia littledalei, the first chromosome-level genome in the family Cyperaceae.</title>
        <authorList>
            <person name="Qu G."/>
        </authorList>
    </citation>
    <scope>NUCLEOTIDE SEQUENCE</scope>
    <source>
        <strain evidence="9">C.B.Clarke</strain>
        <tissue evidence="9">Leaf</tissue>
    </source>
</reference>
<dbReference type="GO" id="GO:0004674">
    <property type="term" value="F:protein serine/threonine kinase activity"/>
    <property type="evidence" value="ECO:0007669"/>
    <property type="project" value="UniProtKB-EC"/>
</dbReference>
<comment type="catalytic activity">
    <reaction evidence="5">
        <text>L-threonyl-[protein] + ATP = O-phospho-L-threonyl-[protein] + ADP + H(+)</text>
        <dbReference type="Rhea" id="RHEA:46608"/>
        <dbReference type="Rhea" id="RHEA-COMP:11060"/>
        <dbReference type="Rhea" id="RHEA-COMP:11605"/>
        <dbReference type="ChEBI" id="CHEBI:15378"/>
        <dbReference type="ChEBI" id="CHEBI:30013"/>
        <dbReference type="ChEBI" id="CHEBI:30616"/>
        <dbReference type="ChEBI" id="CHEBI:61977"/>
        <dbReference type="ChEBI" id="CHEBI:456216"/>
        <dbReference type="EC" id="2.7.11.1"/>
    </reaction>
</comment>
<dbReference type="EMBL" id="SWLB01000002">
    <property type="protein sequence ID" value="KAF3340697.1"/>
    <property type="molecule type" value="Genomic_DNA"/>
</dbReference>
<dbReference type="Gene3D" id="2.90.10.30">
    <property type="match status" value="1"/>
</dbReference>
<feature type="chain" id="PRO_5032845925" description="non-specific serine/threonine protein kinase" evidence="7">
    <location>
        <begin position="24"/>
        <end position="331"/>
    </location>
</feature>
<dbReference type="AlphaFoldDB" id="A0A833RGV1"/>
<keyword evidence="4" id="KW-0675">Receptor</keyword>
<sequence>MAFTSNLITFVVLLLCFSFSVNPQPYFNPTASAPVSWTNTPSDLTYNYMFSGGEIVNSLLLRLNVTHGLSFATGFYCFPPCKSYFLSIYIVFAYNDQPGYYPHPPQVIWSANRARPVSENATLQLTSQDGLTLRDSDGSLVWSTSGLNRSVAGINITEAGNLVLFDINLLELNNVTYFSDGGNVGFNTTGEESCKRACLRDCKCKAALFQSSNANLSDGKCLTLSEVFSFKNEPDADFQSTIYIKAYLSARVFLCCPLQAETKALGEAIAYASFCTDNQVSLLFSLGCSDLRRSTGGLIRTCTIFGSNSSSKTLTSNVSMSNDTKTIWLTI</sequence>
<organism evidence="9 10">
    <name type="scientific">Carex littledalei</name>
    <dbReference type="NCBI Taxonomy" id="544730"/>
    <lineage>
        <taxon>Eukaryota</taxon>
        <taxon>Viridiplantae</taxon>
        <taxon>Streptophyta</taxon>
        <taxon>Embryophyta</taxon>
        <taxon>Tracheophyta</taxon>
        <taxon>Spermatophyta</taxon>
        <taxon>Magnoliopsida</taxon>
        <taxon>Liliopsida</taxon>
        <taxon>Poales</taxon>
        <taxon>Cyperaceae</taxon>
        <taxon>Cyperoideae</taxon>
        <taxon>Cariceae</taxon>
        <taxon>Carex</taxon>
        <taxon>Carex subgen. Euthyceras</taxon>
    </lineage>
</organism>
<dbReference type="InterPro" id="IPR001480">
    <property type="entry name" value="Bulb-type_lectin_dom"/>
</dbReference>
<evidence type="ECO:0000256" key="5">
    <source>
        <dbReference type="ARBA" id="ARBA00047899"/>
    </source>
</evidence>
<dbReference type="InterPro" id="IPR036426">
    <property type="entry name" value="Bulb-type_lectin_dom_sf"/>
</dbReference>
<name>A0A833RGV1_9POAL</name>
<evidence type="ECO:0000256" key="3">
    <source>
        <dbReference type="ARBA" id="ARBA00022729"/>
    </source>
</evidence>
<dbReference type="PANTHER" id="PTHR47976:SF30">
    <property type="entry name" value="RECEPTOR-LIKE SERINE_THREONINE-PROTEIN KINASE"/>
    <property type="match status" value="1"/>
</dbReference>
<comment type="caution">
    <text evidence="9">The sequence shown here is derived from an EMBL/GenBank/DDBJ whole genome shotgun (WGS) entry which is preliminary data.</text>
</comment>
<evidence type="ECO:0000256" key="7">
    <source>
        <dbReference type="SAM" id="SignalP"/>
    </source>
</evidence>
<accession>A0A833RGV1</accession>
<evidence type="ECO:0000313" key="10">
    <source>
        <dbReference type="Proteomes" id="UP000623129"/>
    </source>
</evidence>
<feature type="domain" description="Bulb-type lectin" evidence="8">
    <location>
        <begin position="46"/>
        <end position="177"/>
    </location>
</feature>
<evidence type="ECO:0000313" key="9">
    <source>
        <dbReference type="EMBL" id="KAF3340697.1"/>
    </source>
</evidence>
<dbReference type="InterPro" id="IPR051343">
    <property type="entry name" value="G-type_lectin_kinases/EP1-like"/>
</dbReference>
<keyword evidence="10" id="KW-1185">Reference proteome</keyword>
<keyword evidence="3 7" id="KW-0732">Signal</keyword>
<dbReference type="SMART" id="SM00108">
    <property type="entry name" value="B_lectin"/>
    <property type="match status" value="1"/>
</dbReference>
<evidence type="ECO:0000256" key="4">
    <source>
        <dbReference type="ARBA" id="ARBA00023170"/>
    </source>
</evidence>
<protein>
    <recommendedName>
        <fullName evidence="2">non-specific serine/threonine protein kinase</fullName>
        <ecNumber evidence="2">2.7.11.1</ecNumber>
    </recommendedName>
</protein>
<evidence type="ECO:0000256" key="1">
    <source>
        <dbReference type="ARBA" id="ARBA00004479"/>
    </source>
</evidence>
<dbReference type="SUPFAM" id="SSF51110">
    <property type="entry name" value="alpha-D-mannose-specific plant lectins"/>
    <property type="match status" value="1"/>
</dbReference>
<feature type="signal peptide" evidence="7">
    <location>
        <begin position="1"/>
        <end position="23"/>
    </location>
</feature>
<dbReference type="OrthoDB" id="1895837at2759"/>
<gene>
    <name evidence="9" type="ORF">FCM35_KLT09541</name>
</gene>
<comment type="catalytic activity">
    <reaction evidence="6">
        <text>L-seryl-[protein] + ATP = O-phospho-L-seryl-[protein] + ADP + H(+)</text>
        <dbReference type="Rhea" id="RHEA:17989"/>
        <dbReference type="Rhea" id="RHEA-COMP:9863"/>
        <dbReference type="Rhea" id="RHEA-COMP:11604"/>
        <dbReference type="ChEBI" id="CHEBI:15378"/>
        <dbReference type="ChEBI" id="CHEBI:29999"/>
        <dbReference type="ChEBI" id="CHEBI:30616"/>
        <dbReference type="ChEBI" id="CHEBI:83421"/>
        <dbReference type="ChEBI" id="CHEBI:456216"/>
        <dbReference type="EC" id="2.7.11.1"/>
    </reaction>
</comment>
<dbReference type="PANTHER" id="PTHR47976">
    <property type="entry name" value="G-TYPE LECTIN S-RECEPTOR-LIKE SERINE/THREONINE-PROTEIN KINASE SD2-5"/>
    <property type="match status" value="1"/>
</dbReference>
<evidence type="ECO:0000256" key="2">
    <source>
        <dbReference type="ARBA" id="ARBA00012513"/>
    </source>
</evidence>
<evidence type="ECO:0000259" key="8">
    <source>
        <dbReference type="PROSITE" id="PS50927"/>
    </source>
</evidence>
<dbReference type="Proteomes" id="UP000623129">
    <property type="component" value="Unassembled WGS sequence"/>
</dbReference>
<proteinExistence type="predicted"/>
<dbReference type="PROSITE" id="PS50927">
    <property type="entry name" value="BULB_LECTIN"/>
    <property type="match status" value="1"/>
</dbReference>
<dbReference type="GO" id="GO:0016020">
    <property type="term" value="C:membrane"/>
    <property type="evidence" value="ECO:0007669"/>
    <property type="project" value="UniProtKB-SubCell"/>
</dbReference>
<dbReference type="EC" id="2.7.11.1" evidence="2"/>
<evidence type="ECO:0000256" key="6">
    <source>
        <dbReference type="ARBA" id="ARBA00048679"/>
    </source>
</evidence>
<dbReference type="GO" id="GO:0051707">
    <property type="term" value="P:response to other organism"/>
    <property type="evidence" value="ECO:0007669"/>
    <property type="project" value="UniProtKB-ARBA"/>
</dbReference>